<protein>
    <recommendedName>
        <fullName evidence="2">DUF3987 domain-containing protein</fullName>
    </recommendedName>
</protein>
<dbReference type="STRING" id="596152.DesU5LDRAFT_3939"/>
<evidence type="ECO:0000313" key="1">
    <source>
        <dbReference type="EMBL" id="EIG55547.1"/>
    </source>
</evidence>
<dbReference type="eggNOG" id="COG5519">
    <property type="taxonomic scope" value="Bacteria"/>
</dbReference>
<evidence type="ECO:0008006" key="2">
    <source>
        <dbReference type="Google" id="ProtNLM"/>
    </source>
</evidence>
<dbReference type="eggNOG" id="COG4983">
    <property type="taxonomic scope" value="Bacteria"/>
</dbReference>
<proteinExistence type="predicted"/>
<accession>I2Q6Z1</accession>
<dbReference type="Pfam" id="PF13148">
    <property type="entry name" value="DUF3987"/>
    <property type="match status" value="1"/>
</dbReference>
<dbReference type="HOGENOM" id="CLU_381623_0_0_7"/>
<name>I2Q6Z1_9BACT</name>
<dbReference type="AlphaFoldDB" id="I2Q6Z1"/>
<gene>
    <name evidence="1" type="ORF">DesU5LDRAFT_3939</name>
</gene>
<dbReference type="EMBL" id="JH600068">
    <property type="protein sequence ID" value="EIG55547.1"/>
    <property type="molecule type" value="Genomic_DNA"/>
</dbReference>
<dbReference type="Gene3D" id="3.90.920.10">
    <property type="entry name" value="DNA primase, PRIM domain"/>
    <property type="match status" value="1"/>
</dbReference>
<dbReference type="SUPFAM" id="SSF56747">
    <property type="entry name" value="Prim-pol domain"/>
    <property type="match status" value="1"/>
</dbReference>
<dbReference type="InterPro" id="IPR025048">
    <property type="entry name" value="DUF3987"/>
</dbReference>
<sequence>MSIFEEFPFKPTIVVHSGHGLQVWFLFDKPRKFDSEEQREKAQALSKAFQKAILNVAGAKGWELDNTADLARILRLPGTINNKAEPVPARILEEYTDYARRYTIGQIEVDLPKSQEVAAPTQAMPVGQPTHVPGDDADLRLIAEGCGFMRHCRDDAATLPEPEWYSAMSILGRCQDGIRHAHEWSRHYPDYSPEETARKLRQALEKGGPRTCEDIIGKFHPEACETCSSRGKVKSPVVLGRVRQPMPLKRAVASPRPFPVDYLGPVLAPAVKATSEVNGVPLAIAAQSFLAAATLAVQGVADVEVDGRRSPVSNYFITVARSGERKSSTDAEALFQHFAFEQSLTDAYNEAVTLYQRQVAAYSQAKTLALKNCRREASREDIESALSSIGEEPKEPPAPTVIVTDPTPAGLMRLFQNSRPSLGLFSDEGGQFVGGYGFQKEHEIETAANLSKYWDGKPITKARGADGTVRVADRRLTMHLMLQPQVASGFVGNGVLLDQGILSRALIVYPESTIGTRKYKRRNLRRVPEMKAYHERILAILSAPLPTKKNNPKELAPRVIKPSADAMEAYRHFHDETELQMREGQPLACICGFANKAAEQAARLAAVLTLVDDLEAPHITLEKMQSGAELVRYYLREALRIHGSFNNDPDLELAGVLRKWTLRQGEHVALVDIYQRGPNSIRTKSVATRIAKILEEHGSLIPVPGGAVVGGQKRQKVWLVVRGDG</sequence>
<reference evidence="1" key="1">
    <citation type="submission" date="2011-11" db="EMBL/GenBank/DDBJ databases">
        <title>Improved High-Quality Draft sequence of Desulfovibrio sp. U5L.</title>
        <authorList>
            <consortium name="US DOE Joint Genome Institute"/>
            <person name="Lucas S."/>
            <person name="Han J."/>
            <person name="Lapidus A."/>
            <person name="Cheng J.-F."/>
            <person name="Goodwin L."/>
            <person name="Pitluck S."/>
            <person name="Peters L."/>
            <person name="Ovchinnikova G."/>
            <person name="Held B."/>
            <person name="Detter J.C."/>
            <person name="Han C."/>
            <person name="Tapia R."/>
            <person name="Land M."/>
            <person name="Hauser L."/>
            <person name="Kyrpides N."/>
            <person name="Ivanova N."/>
            <person name="Pagani I."/>
            <person name="Gabster J."/>
            <person name="Walker C."/>
            <person name="Stolyar S."/>
            <person name="Stahl D."/>
            <person name="Arkin A."/>
            <person name="Dehal P."/>
            <person name="Hazen T."/>
            <person name="Woyke T."/>
        </authorList>
    </citation>
    <scope>NUCLEOTIDE SEQUENCE [LARGE SCALE GENOMIC DNA]</scope>
    <source>
        <strain evidence="1">U5L</strain>
    </source>
</reference>
<organism evidence="1">
    <name type="scientific">Desulfovibrio sp. U5L</name>
    <dbReference type="NCBI Taxonomy" id="596152"/>
    <lineage>
        <taxon>Bacteria</taxon>
        <taxon>Pseudomonadati</taxon>
        <taxon>Thermodesulfobacteriota</taxon>
        <taxon>Desulfovibrionia</taxon>
        <taxon>Desulfovibrionales</taxon>
        <taxon>Desulfovibrionaceae</taxon>
        <taxon>Desulfovibrio</taxon>
    </lineage>
</organism>